<feature type="domain" description="Sulfatase N-terminal" evidence="3">
    <location>
        <begin position="6"/>
        <end position="378"/>
    </location>
</feature>
<dbReference type="Proteomes" id="UP000503003">
    <property type="component" value="Chromosome 2"/>
</dbReference>
<dbReference type="AlphaFoldDB" id="A0A6G7CPQ1"/>
<dbReference type="PANTHER" id="PTHR43751:SF6">
    <property type="entry name" value="N-ACETYLGALACTOSAMINE-6-O-SULFATASE"/>
    <property type="match status" value="1"/>
</dbReference>
<dbReference type="CDD" id="cd16143">
    <property type="entry name" value="ARS_like"/>
    <property type="match status" value="1"/>
</dbReference>
<dbReference type="Gene3D" id="3.30.1120.10">
    <property type="match status" value="1"/>
</dbReference>
<evidence type="ECO:0000259" key="3">
    <source>
        <dbReference type="Pfam" id="PF00884"/>
    </source>
</evidence>
<dbReference type="EMBL" id="CP049332">
    <property type="protein sequence ID" value="QIH44085.1"/>
    <property type="molecule type" value="Genomic_DNA"/>
</dbReference>
<accession>A0A6G7CPQ1</accession>
<dbReference type="InterPro" id="IPR017850">
    <property type="entry name" value="Alkaline_phosphatase_core_sf"/>
</dbReference>
<dbReference type="SUPFAM" id="SSF53649">
    <property type="entry name" value="Alkaline phosphatase-like"/>
    <property type="match status" value="1"/>
</dbReference>
<evidence type="ECO:0000256" key="1">
    <source>
        <dbReference type="ARBA" id="ARBA00008779"/>
    </source>
</evidence>
<evidence type="ECO:0000313" key="5">
    <source>
        <dbReference type="Proteomes" id="UP000503003"/>
    </source>
</evidence>
<evidence type="ECO:0000256" key="2">
    <source>
        <dbReference type="ARBA" id="ARBA00022801"/>
    </source>
</evidence>
<dbReference type="InterPro" id="IPR052701">
    <property type="entry name" value="GAG_Ulvan_Degrading_Sulfatases"/>
</dbReference>
<dbReference type="Gene3D" id="3.40.720.10">
    <property type="entry name" value="Alkaline Phosphatase, subunit A"/>
    <property type="match status" value="1"/>
</dbReference>
<dbReference type="InterPro" id="IPR000917">
    <property type="entry name" value="Sulfatase_N"/>
</dbReference>
<dbReference type="PANTHER" id="PTHR43751">
    <property type="entry name" value="SULFATASE"/>
    <property type="match status" value="1"/>
</dbReference>
<comment type="similarity">
    <text evidence="1">Belongs to the sulfatase family.</text>
</comment>
<evidence type="ECO:0000313" key="4">
    <source>
        <dbReference type="EMBL" id="QIH44085.1"/>
    </source>
</evidence>
<dbReference type="InterPro" id="IPR024607">
    <property type="entry name" value="Sulfatase_CS"/>
</dbReference>
<protein>
    <submittedName>
        <fullName evidence="4">Arylsulfatase</fullName>
    </submittedName>
</protein>
<dbReference type="PROSITE" id="PS00149">
    <property type="entry name" value="SULFATASE_2"/>
    <property type="match status" value="1"/>
</dbReference>
<reference evidence="4 5" key="1">
    <citation type="submission" date="2020-02" db="EMBL/GenBank/DDBJ databases">
        <title>A complete genome of a marine bacterium Vibrio sp. ZWAL4003 isolated from the mangrove sediment with the ability to degrade polysaccharides.</title>
        <authorList>
            <person name="Wu J."/>
            <person name="Qu W."/>
            <person name="Zeng R."/>
        </authorList>
    </citation>
    <scope>NUCLEOTIDE SEQUENCE [LARGE SCALE GENOMIC DNA]</scope>
    <source>
        <strain evidence="4 5">ZWAL4003</strain>
    </source>
</reference>
<dbReference type="KEGG" id="vzi:G5S32_19140"/>
<gene>
    <name evidence="4" type="ORF">G5S32_19140</name>
</gene>
<keyword evidence="5" id="KW-1185">Reference proteome</keyword>
<organism evidence="4 5">
    <name type="scientific">Vibrio ziniensis</name>
    <dbReference type="NCBI Taxonomy" id="2711221"/>
    <lineage>
        <taxon>Bacteria</taxon>
        <taxon>Pseudomonadati</taxon>
        <taxon>Pseudomonadota</taxon>
        <taxon>Gammaproteobacteria</taxon>
        <taxon>Vibrionales</taxon>
        <taxon>Vibrionaceae</taxon>
        <taxon>Vibrio</taxon>
    </lineage>
</organism>
<keyword evidence="2" id="KW-0378">Hydrolase</keyword>
<proteinExistence type="inferred from homology"/>
<name>A0A6G7CPQ1_9VIBR</name>
<dbReference type="PROSITE" id="PS00523">
    <property type="entry name" value="SULFATASE_1"/>
    <property type="match status" value="1"/>
</dbReference>
<dbReference type="Pfam" id="PF00884">
    <property type="entry name" value="Sulfatase"/>
    <property type="match status" value="1"/>
</dbReference>
<dbReference type="RefSeq" id="WP_165313747.1">
    <property type="nucleotide sequence ID" value="NZ_CP049332.1"/>
</dbReference>
<dbReference type="GO" id="GO:0016787">
    <property type="term" value="F:hydrolase activity"/>
    <property type="evidence" value="ECO:0007669"/>
    <property type="project" value="UniProtKB-KW"/>
</dbReference>
<sequence length="503" mass="56554">MTNTLPNVIILYADDLGFGDLSCYGANNIPTPNLDKLAEEGTKFSQGYATAATCTPSRYSLLTGSYPWRNPNAAVLSGDAPQIIGKNQPTLPKMFKKQGYRTGIVGKWHLGLGDGNLDFNKLISGTPNDVGFDQSFIMAATNDRVPCVYIDNRNVENLDPNDPIEVTYDWNKAFTDVPNGRNHPELLDMMYDHGHDGTIINGVSRIGHMRGGQSAIWDDETMGERFTEKAIEFIEQNQHTPFFLYYALHQPHVPRIPNPKFRDTTPHGARGDVIVEMDWCIGQVLNKLEALGLKENTLVIFSSDNGPVLNDGYKDQAIELNGDHKMAGPLRGGKYSLFEGGTRVPFIVSWPNVTTEKLSNALISQVDLYHSLAILIGYQLSENEAPDSEDQLCTLIGLHPYGRKNMILEGMQYKKVFRDRRYVYIPAHDDDFICQYTGNEKGNLPSPQLYDLFDDIGQLNNLAEVMPEKVEEMQNLFDQLTSREKTRAPIRKRISFPRVRTKI</sequence>